<organism evidence="3 4">
    <name type="scientific">Danxiaibacter flavus</name>
    <dbReference type="NCBI Taxonomy" id="3049108"/>
    <lineage>
        <taxon>Bacteria</taxon>
        <taxon>Pseudomonadati</taxon>
        <taxon>Bacteroidota</taxon>
        <taxon>Chitinophagia</taxon>
        <taxon>Chitinophagales</taxon>
        <taxon>Chitinophagaceae</taxon>
        <taxon>Danxiaibacter</taxon>
    </lineage>
</organism>
<dbReference type="PANTHER" id="PTHR30383:SF5">
    <property type="entry name" value="SGNH HYDROLASE-TYPE ESTERASE DOMAIN-CONTAINING PROTEIN"/>
    <property type="match status" value="1"/>
</dbReference>
<evidence type="ECO:0000313" key="3">
    <source>
        <dbReference type="EMBL" id="MEX6686505.1"/>
    </source>
</evidence>
<dbReference type="InterPro" id="IPR036514">
    <property type="entry name" value="SGNH_hydro_sf"/>
</dbReference>
<protein>
    <submittedName>
        <fullName evidence="3">GDSL-type esterase/lipase family protein</fullName>
    </submittedName>
</protein>
<feature type="signal peptide" evidence="1">
    <location>
        <begin position="1"/>
        <end position="23"/>
    </location>
</feature>
<dbReference type="InterPro" id="IPR013830">
    <property type="entry name" value="SGNH_hydro"/>
</dbReference>
<evidence type="ECO:0000256" key="1">
    <source>
        <dbReference type="SAM" id="SignalP"/>
    </source>
</evidence>
<proteinExistence type="predicted"/>
<keyword evidence="4" id="KW-1185">Reference proteome</keyword>
<evidence type="ECO:0000259" key="2">
    <source>
        <dbReference type="Pfam" id="PF13472"/>
    </source>
</evidence>
<feature type="domain" description="SGNH hydrolase-type esterase" evidence="2">
    <location>
        <begin position="54"/>
        <end position="213"/>
    </location>
</feature>
<dbReference type="PANTHER" id="PTHR30383">
    <property type="entry name" value="THIOESTERASE 1/PROTEASE 1/LYSOPHOSPHOLIPASE L1"/>
    <property type="match status" value="1"/>
</dbReference>
<dbReference type="Gene3D" id="3.40.50.1110">
    <property type="entry name" value="SGNH hydrolase"/>
    <property type="match status" value="1"/>
</dbReference>
<dbReference type="InterPro" id="IPR051532">
    <property type="entry name" value="Ester_Hydrolysis_Enzymes"/>
</dbReference>
<evidence type="ECO:0000313" key="4">
    <source>
        <dbReference type="Proteomes" id="UP001560573"/>
    </source>
</evidence>
<dbReference type="Proteomes" id="UP001560573">
    <property type="component" value="Unassembled WGS sequence"/>
</dbReference>
<keyword evidence="1" id="KW-0732">Signal</keyword>
<dbReference type="SUPFAM" id="SSF52266">
    <property type="entry name" value="SGNH hydrolase"/>
    <property type="match status" value="1"/>
</dbReference>
<reference evidence="3 4" key="1">
    <citation type="submission" date="2023-07" db="EMBL/GenBank/DDBJ databases">
        <authorList>
            <person name="Lian W.-H."/>
        </authorList>
    </citation>
    <scope>NUCLEOTIDE SEQUENCE [LARGE SCALE GENOMIC DNA]</scope>
    <source>
        <strain evidence="3 4">SYSU DXS3180</strain>
    </source>
</reference>
<feature type="chain" id="PRO_5045178915" evidence="1">
    <location>
        <begin position="24"/>
        <end position="226"/>
    </location>
</feature>
<dbReference type="Pfam" id="PF13472">
    <property type="entry name" value="Lipase_GDSL_2"/>
    <property type="match status" value="1"/>
</dbReference>
<comment type="caution">
    <text evidence="3">The sequence shown here is derived from an EMBL/GenBank/DDBJ whole genome shotgun (WGS) entry which is preliminary data.</text>
</comment>
<dbReference type="EMBL" id="JAULBC010000001">
    <property type="protein sequence ID" value="MEX6686505.1"/>
    <property type="molecule type" value="Genomic_DNA"/>
</dbReference>
<dbReference type="RefSeq" id="WP_369327901.1">
    <property type="nucleotide sequence ID" value="NZ_JAULBC010000001.1"/>
</dbReference>
<sequence length="226" mass="25934">MKKYFPFLSCVMVAAFVFNSLNAQYDSSFQTTYYGQKVTQFRLIADTEEDEIIFLGDSITDIAEWADLFKNYKIKNRGINGDKTFGVLNRLDEVTKRKPSKVFIMIGVNDIASNVPDSFILRNYASIVKRIKQESPATSICIQSILPTNDAFTEFKRHQGKDEHIRSVNKGLKQLALEQHCTYLDLYSLMLDTEGKLDRKYTNDGLHLTGEGYMVWKKALLDNKLL</sequence>
<accession>A0ABV3ZAJ5</accession>
<name>A0ABV3ZAJ5_9BACT</name>
<gene>
    <name evidence="3" type="ORF">QTN47_03315</name>
</gene>